<dbReference type="SUPFAM" id="SSF51735">
    <property type="entry name" value="NAD(P)-binding Rossmann-fold domains"/>
    <property type="match status" value="1"/>
</dbReference>
<proteinExistence type="predicted"/>
<accession>A0A4R2R6K0</accession>
<dbReference type="Gene3D" id="3.40.50.720">
    <property type="entry name" value="NAD(P)-binding Rossmann-like Domain"/>
    <property type="match status" value="1"/>
</dbReference>
<dbReference type="InterPro" id="IPR036291">
    <property type="entry name" value="NAD(P)-bd_dom_sf"/>
</dbReference>
<dbReference type="EMBL" id="SLXU01000018">
    <property type="protein sequence ID" value="TCP58680.1"/>
    <property type="molecule type" value="Genomic_DNA"/>
</dbReference>
<reference evidence="2 3" key="1">
    <citation type="submission" date="2019-03" db="EMBL/GenBank/DDBJ databases">
        <title>Genomic Encyclopedia of Type Strains, Phase IV (KMG-IV): sequencing the most valuable type-strain genomes for metagenomic binning, comparative biology and taxonomic classification.</title>
        <authorList>
            <person name="Goeker M."/>
        </authorList>
    </citation>
    <scope>NUCLEOTIDE SEQUENCE [LARGE SCALE GENOMIC DNA]</scope>
    <source>
        <strain evidence="2 3">DSM 24766</strain>
    </source>
</reference>
<evidence type="ECO:0000313" key="3">
    <source>
        <dbReference type="Proteomes" id="UP000295050"/>
    </source>
</evidence>
<dbReference type="Proteomes" id="UP000295050">
    <property type="component" value="Unassembled WGS sequence"/>
</dbReference>
<evidence type="ECO:0000313" key="2">
    <source>
        <dbReference type="EMBL" id="TCP58680.1"/>
    </source>
</evidence>
<protein>
    <submittedName>
        <fullName evidence="2">Nucleoside-diphosphate-sugar epimerase</fullName>
    </submittedName>
</protein>
<keyword evidence="3" id="KW-1185">Reference proteome</keyword>
<dbReference type="AlphaFoldDB" id="A0A4R2R6K0"/>
<dbReference type="InterPro" id="IPR001509">
    <property type="entry name" value="Epimerase_deHydtase"/>
</dbReference>
<comment type="caution">
    <text evidence="2">The sequence shown here is derived from an EMBL/GenBank/DDBJ whole genome shotgun (WGS) entry which is preliminary data.</text>
</comment>
<sequence>MAAWQGLMVGPRVLVLGASGRLGRMLRRGWAGADLRPVWQLRHEPAGVDEVVWSPLGAPVPEILSGRIDVVLGLAGVVPRPGAALGDNARLGLAALRAGHAVGARHVFLASSVAVYGRGEAPHSEDEAPAPAAAYGRAKLEMEQAARAEVRAIGPGAPGLTCLRIGNVAGADALLGGSVATWQTTPSDRRVPLVLDRFGDGPAAPGPRRAYIGPQSLAKVLACLCRHAMTGPLPDCLNIAAPGVVDMAALLGETGLVAGRDWTWRAAAAGALPMLALDDARLARLCALPPCAGTAAGLVAEWRAMQADGV</sequence>
<gene>
    <name evidence="2" type="ORF">EV663_1189</name>
</gene>
<feature type="domain" description="NAD-dependent epimerase/dehydratase" evidence="1">
    <location>
        <begin position="13"/>
        <end position="172"/>
    </location>
</feature>
<evidence type="ECO:0000259" key="1">
    <source>
        <dbReference type="Pfam" id="PF01370"/>
    </source>
</evidence>
<dbReference type="Pfam" id="PF01370">
    <property type="entry name" value="Epimerase"/>
    <property type="match status" value="1"/>
</dbReference>
<organism evidence="2 3">
    <name type="scientific">Rhodovulum bhavnagarense</name>
    <dbReference type="NCBI Taxonomy" id="992286"/>
    <lineage>
        <taxon>Bacteria</taxon>
        <taxon>Pseudomonadati</taxon>
        <taxon>Pseudomonadota</taxon>
        <taxon>Alphaproteobacteria</taxon>
        <taxon>Rhodobacterales</taxon>
        <taxon>Paracoccaceae</taxon>
        <taxon>Rhodovulum</taxon>
    </lineage>
</organism>
<dbReference type="RefSeq" id="WP_243697969.1">
    <property type="nucleotide sequence ID" value="NZ_SLXU01000018.1"/>
</dbReference>
<name>A0A4R2R6K0_9RHOB</name>